<name>A0A1S6IXS8_9FIRM</name>
<sequence>MGVKLFVKTKTTRGFDKDVVKVTWGAVNNAGRVFYSNTEVMSVEDFLIFQELFATVGLDDEKRIDTGRNNY</sequence>
<keyword evidence="2" id="KW-1185">Reference proteome</keyword>
<dbReference type="OrthoDB" id="1787250at2"/>
<organism evidence="1 2">
    <name type="scientific">Desulforamulus ferrireducens</name>
    <dbReference type="NCBI Taxonomy" id="1833852"/>
    <lineage>
        <taxon>Bacteria</taxon>
        <taxon>Bacillati</taxon>
        <taxon>Bacillota</taxon>
        <taxon>Clostridia</taxon>
        <taxon>Eubacteriales</taxon>
        <taxon>Peptococcaceae</taxon>
        <taxon>Desulforamulus</taxon>
    </lineage>
</organism>
<dbReference type="KEGG" id="dfg:B0537_11070"/>
<dbReference type="Proteomes" id="UP000189464">
    <property type="component" value="Chromosome"/>
</dbReference>
<proteinExistence type="predicted"/>
<evidence type="ECO:0000313" key="1">
    <source>
        <dbReference type="EMBL" id="AQS59572.1"/>
    </source>
</evidence>
<accession>A0A1S6IXS8</accession>
<reference evidence="1 2" key="1">
    <citation type="journal article" date="2016" name="Int. J. Syst. Evol. Microbiol.">
        <title>Desulfotomaculum ferrireducens sp. nov., a moderately thermophilic sulfate-reducing and dissimilatory Fe(III)-reducing bacterium isolated from compost.</title>
        <authorList>
            <person name="Yang G."/>
            <person name="Guo J."/>
            <person name="Zhuang L."/>
            <person name="Yuan Y."/>
            <person name="Zhou S."/>
        </authorList>
    </citation>
    <scope>NUCLEOTIDE SEQUENCE [LARGE SCALE GENOMIC DNA]</scope>
    <source>
        <strain evidence="1 2">GSS09</strain>
    </source>
</reference>
<dbReference type="STRING" id="1833852.B0537_11070"/>
<dbReference type="AlphaFoldDB" id="A0A1S6IXS8"/>
<protein>
    <submittedName>
        <fullName evidence="1">Uncharacterized protein</fullName>
    </submittedName>
</protein>
<dbReference type="EMBL" id="CP019698">
    <property type="protein sequence ID" value="AQS59572.1"/>
    <property type="molecule type" value="Genomic_DNA"/>
</dbReference>
<evidence type="ECO:0000313" key="2">
    <source>
        <dbReference type="Proteomes" id="UP000189464"/>
    </source>
</evidence>
<gene>
    <name evidence="1" type="ORF">B0537_11070</name>
</gene>